<comment type="caution">
    <text evidence="3">The sequence shown here is derived from an EMBL/GenBank/DDBJ whole genome shotgun (WGS) entry which is preliminary data.</text>
</comment>
<organism evidence="3 4">
    <name type="scientific">Solirubrum puertoriconensis</name>
    <dbReference type="NCBI Taxonomy" id="1751427"/>
    <lineage>
        <taxon>Bacteria</taxon>
        <taxon>Pseudomonadati</taxon>
        <taxon>Bacteroidota</taxon>
        <taxon>Cytophagia</taxon>
        <taxon>Cytophagales</taxon>
    </lineage>
</organism>
<dbReference type="InterPro" id="IPR036880">
    <property type="entry name" value="Kunitz_BPTI_sf"/>
</dbReference>
<reference evidence="3 4" key="1">
    <citation type="submission" date="2015-11" db="EMBL/GenBank/DDBJ databases">
        <title>Solirubrum puertoriconensis gen. nov. an environmental bacteria isolated in Puerto Rico.</title>
        <authorList>
            <person name="Cuebas-Irizarry M.F."/>
            <person name="Montalvo-Rodriguez R."/>
        </authorList>
    </citation>
    <scope>NUCLEOTIDE SEQUENCE [LARGE SCALE GENOMIC DNA]</scope>
    <source>
        <strain evidence="3 4">MC1A</strain>
    </source>
</reference>
<dbReference type="PANTHER" id="PTHR10083:SF374">
    <property type="entry name" value="BPTI_KUNITZ INHIBITOR DOMAIN-CONTAINING PROTEIN"/>
    <property type="match status" value="1"/>
</dbReference>
<dbReference type="OrthoDB" id="459223at2"/>
<dbReference type="CDD" id="cd00109">
    <property type="entry name" value="Kunitz-type"/>
    <property type="match status" value="1"/>
</dbReference>
<dbReference type="Pfam" id="PF00014">
    <property type="entry name" value="Kunitz_BPTI"/>
    <property type="match status" value="1"/>
</dbReference>
<keyword evidence="1" id="KW-1015">Disulfide bond</keyword>
<evidence type="ECO:0000313" key="3">
    <source>
        <dbReference type="EMBL" id="KUG09024.1"/>
    </source>
</evidence>
<dbReference type="PANTHER" id="PTHR10083">
    <property type="entry name" value="KUNITZ-TYPE PROTEASE INHIBITOR-RELATED"/>
    <property type="match status" value="1"/>
</dbReference>
<dbReference type="PROSITE" id="PS51257">
    <property type="entry name" value="PROKAR_LIPOPROTEIN"/>
    <property type="match status" value="1"/>
</dbReference>
<dbReference type="AlphaFoldDB" id="A0A9X0HN48"/>
<dbReference type="SUPFAM" id="SSF57362">
    <property type="entry name" value="BPTI-like"/>
    <property type="match status" value="1"/>
</dbReference>
<evidence type="ECO:0000313" key="4">
    <source>
        <dbReference type="Proteomes" id="UP000054223"/>
    </source>
</evidence>
<sequence>MKSICYAFLLLSAGLAGCAKERSLPKQCTLEPETGPCKALMPRYFYNQKTQRCEQFIWGGCGGLVPFQTLEECLDCGCEEA</sequence>
<dbReference type="EMBL" id="LNAL01000005">
    <property type="protein sequence ID" value="KUG09024.1"/>
    <property type="molecule type" value="Genomic_DNA"/>
</dbReference>
<evidence type="ECO:0000259" key="2">
    <source>
        <dbReference type="PROSITE" id="PS50279"/>
    </source>
</evidence>
<dbReference type="Gene3D" id="4.10.410.10">
    <property type="entry name" value="Pancreatic trypsin inhibitor Kunitz domain"/>
    <property type="match status" value="1"/>
</dbReference>
<gene>
    <name evidence="3" type="ORF">ASU33_19565</name>
</gene>
<dbReference type="InterPro" id="IPR002223">
    <property type="entry name" value="Kunitz_BPTI"/>
</dbReference>
<evidence type="ECO:0000256" key="1">
    <source>
        <dbReference type="ARBA" id="ARBA00023157"/>
    </source>
</evidence>
<dbReference type="GO" id="GO:0004867">
    <property type="term" value="F:serine-type endopeptidase inhibitor activity"/>
    <property type="evidence" value="ECO:0007669"/>
    <property type="project" value="InterPro"/>
</dbReference>
<dbReference type="GO" id="GO:0005615">
    <property type="term" value="C:extracellular space"/>
    <property type="evidence" value="ECO:0007669"/>
    <property type="project" value="TreeGrafter"/>
</dbReference>
<proteinExistence type="predicted"/>
<name>A0A9X0HN48_SOLP1</name>
<dbReference type="RefSeq" id="WP_059068426.1">
    <property type="nucleotide sequence ID" value="NZ_LNAL01000005.1"/>
</dbReference>
<accession>A0A9X0HN48</accession>
<dbReference type="SMART" id="SM00131">
    <property type="entry name" value="KU"/>
    <property type="match status" value="1"/>
</dbReference>
<dbReference type="InterPro" id="IPR050098">
    <property type="entry name" value="TFPI/VKTCI-like"/>
</dbReference>
<feature type="domain" description="BPTI/Kunitz inhibitor" evidence="2">
    <location>
        <begin position="28"/>
        <end position="73"/>
    </location>
</feature>
<dbReference type="Proteomes" id="UP000054223">
    <property type="component" value="Unassembled WGS sequence"/>
</dbReference>
<dbReference type="PROSITE" id="PS50279">
    <property type="entry name" value="BPTI_KUNITZ_2"/>
    <property type="match status" value="1"/>
</dbReference>
<protein>
    <submittedName>
        <fullName evidence="3">Proteinase inhibitor I4 serpin</fullName>
    </submittedName>
</protein>
<keyword evidence="4" id="KW-1185">Reference proteome</keyword>